<accession>E0W176</accession>
<sequence length="231" mass="26698">MEWDEGLRKGELRKEGKKDSNDEQQKEAEDEDLEISVDFYHQNEGSSIHDSDVFTDSLNGMMATTTTTRKNERKSSEIENDKNISFKSKGEEEEEEEKEEEIGNKNDAEVEKPLKNSIWKRESSGDDVIDGVGEIRREKFCGKKYDDDDVIMGNNTNPDRRRISNEDSKLKNEMNFFDSIDDSLDVDRDDSLIINSSHYCNNDNGNSMKSFENEAMIELLDSLEINFNEFD</sequence>
<feature type="compositionally biased region" description="Basic and acidic residues" evidence="1">
    <location>
        <begin position="1"/>
        <end position="27"/>
    </location>
</feature>
<dbReference type="AlphaFoldDB" id="E0W176"/>
<dbReference type="EMBL" id="DS235866">
    <property type="protein sequence ID" value="EEB19382.1"/>
    <property type="molecule type" value="Genomic_DNA"/>
</dbReference>
<keyword evidence="4" id="KW-1185">Reference proteome</keyword>
<dbReference type="GeneID" id="8234901"/>
<dbReference type="InParanoid" id="E0W176"/>
<reference evidence="2" key="2">
    <citation type="submission" date="2007-04" db="EMBL/GenBank/DDBJ databases">
        <title>The genome of the human body louse.</title>
        <authorList>
            <consortium name="The Human Body Louse Genome Consortium"/>
            <person name="Kirkness E."/>
            <person name="Walenz B."/>
            <person name="Hass B."/>
            <person name="Bruggner R."/>
            <person name="Strausberg R."/>
        </authorList>
    </citation>
    <scope>NUCLEOTIDE SEQUENCE</scope>
    <source>
        <strain evidence="2">USDA</strain>
    </source>
</reference>
<feature type="compositionally biased region" description="Basic and acidic residues" evidence="1">
    <location>
        <begin position="69"/>
        <end position="90"/>
    </location>
</feature>
<evidence type="ECO:0000256" key="1">
    <source>
        <dbReference type="SAM" id="MobiDB-lite"/>
    </source>
</evidence>
<evidence type="ECO:0000313" key="3">
    <source>
        <dbReference type="EnsemblMetazoa" id="PHUM570140-PA"/>
    </source>
</evidence>
<evidence type="ECO:0000313" key="4">
    <source>
        <dbReference type="Proteomes" id="UP000009046"/>
    </source>
</evidence>
<proteinExistence type="predicted"/>
<name>E0W176_PEDHC</name>
<feature type="region of interest" description="Disordered" evidence="1">
    <location>
        <begin position="65"/>
        <end position="109"/>
    </location>
</feature>
<reference evidence="3" key="3">
    <citation type="submission" date="2021-02" db="UniProtKB">
        <authorList>
            <consortium name="EnsemblMetazoa"/>
        </authorList>
    </citation>
    <scope>IDENTIFICATION</scope>
    <source>
        <strain evidence="3">USDA</strain>
    </source>
</reference>
<gene>
    <name evidence="3" type="primary">8234901</name>
    <name evidence="2" type="ORF">Phum_PHUM570140</name>
</gene>
<feature type="compositionally biased region" description="Acidic residues" evidence="1">
    <location>
        <begin position="91"/>
        <end position="100"/>
    </location>
</feature>
<dbReference type="CTD" id="8234901"/>
<dbReference type="EnsemblMetazoa" id="PHUM570140-RA">
    <property type="protein sequence ID" value="PHUM570140-PA"/>
    <property type="gene ID" value="PHUM570140"/>
</dbReference>
<dbReference type="VEuPathDB" id="VectorBase:PHUM570140"/>
<protein>
    <submittedName>
        <fullName evidence="2 3">Uncharacterized protein</fullName>
    </submittedName>
</protein>
<feature type="region of interest" description="Disordered" evidence="1">
    <location>
        <begin position="1"/>
        <end position="35"/>
    </location>
</feature>
<dbReference type="EMBL" id="AAZO01006924">
    <property type="status" value="NOT_ANNOTATED_CDS"/>
    <property type="molecule type" value="Genomic_DNA"/>
</dbReference>
<dbReference type="KEGG" id="phu:Phum_PHUM570140"/>
<dbReference type="HOGENOM" id="CLU_1201098_0_0_1"/>
<evidence type="ECO:0000313" key="2">
    <source>
        <dbReference type="EMBL" id="EEB19382.1"/>
    </source>
</evidence>
<reference evidence="2" key="1">
    <citation type="submission" date="2007-04" db="EMBL/GenBank/DDBJ databases">
        <title>Annotation of Pediculus humanus corporis strain USDA.</title>
        <authorList>
            <person name="Kirkness E."/>
            <person name="Hannick L."/>
            <person name="Hass B."/>
            <person name="Bruggner R."/>
            <person name="Lawson D."/>
            <person name="Bidwell S."/>
            <person name="Joardar V."/>
            <person name="Caler E."/>
            <person name="Walenz B."/>
            <person name="Inman J."/>
            <person name="Schobel S."/>
            <person name="Galinsky K."/>
            <person name="Amedeo P."/>
            <person name="Strausberg R."/>
        </authorList>
    </citation>
    <scope>NUCLEOTIDE SEQUENCE</scope>
    <source>
        <strain evidence="2">USDA</strain>
    </source>
</reference>
<dbReference type="Proteomes" id="UP000009046">
    <property type="component" value="Unassembled WGS sequence"/>
</dbReference>
<dbReference type="RefSeq" id="XP_002432120.1">
    <property type="nucleotide sequence ID" value="XM_002432075.1"/>
</dbReference>
<organism>
    <name type="scientific">Pediculus humanus subsp. corporis</name>
    <name type="common">Body louse</name>
    <dbReference type="NCBI Taxonomy" id="121224"/>
    <lineage>
        <taxon>Eukaryota</taxon>
        <taxon>Metazoa</taxon>
        <taxon>Ecdysozoa</taxon>
        <taxon>Arthropoda</taxon>
        <taxon>Hexapoda</taxon>
        <taxon>Insecta</taxon>
        <taxon>Pterygota</taxon>
        <taxon>Neoptera</taxon>
        <taxon>Paraneoptera</taxon>
        <taxon>Psocodea</taxon>
        <taxon>Troctomorpha</taxon>
        <taxon>Phthiraptera</taxon>
        <taxon>Anoplura</taxon>
        <taxon>Pediculidae</taxon>
        <taxon>Pediculus</taxon>
    </lineage>
</organism>